<dbReference type="PROSITE" id="PS50949">
    <property type="entry name" value="HTH_GNTR"/>
    <property type="match status" value="1"/>
</dbReference>
<dbReference type="RefSeq" id="WP_067974587.1">
    <property type="nucleotide sequence ID" value="NZ_CAJHKM010000001.1"/>
</dbReference>
<dbReference type="EMBL" id="PKGY01000002">
    <property type="protein sequence ID" value="PKZ22452.1"/>
    <property type="molecule type" value="Genomic_DNA"/>
</dbReference>
<evidence type="ECO:0000259" key="4">
    <source>
        <dbReference type="PROSITE" id="PS50949"/>
    </source>
</evidence>
<gene>
    <name evidence="5" type="ORF">AWM72_05640</name>
    <name evidence="6" type="ORF">CYJ28_04875</name>
</gene>
<evidence type="ECO:0000256" key="1">
    <source>
        <dbReference type="ARBA" id="ARBA00023015"/>
    </source>
</evidence>
<dbReference type="SMART" id="SM00345">
    <property type="entry name" value="HTH_GNTR"/>
    <property type="match status" value="1"/>
</dbReference>
<dbReference type="InterPro" id="IPR036390">
    <property type="entry name" value="WH_DNA-bd_sf"/>
</dbReference>
<dbReference type="Proteomes" id="UP000069912">
    <property type="component" value="Chromosome"/>
</dbReference>
<keyword evidence="1" id="KW-0805">Transcription regulation</keyword>
<dbReference type="SUPFAM" id="SSF46785">
    <property type="entry name" value="Winged helix' DNA-binding domain"/>
    <property type="match status" value="1"/>
</dbReference>
<evidence type="ECO:0000256" key="3">
    <source>
        <dbReference type="ARBA" id="ARBA00023163"/>
    </source>
</evidence>
<dbReference type="KEGG" id="asan:AWM72_05640"/>
<protein>
    <submittedName>
        <fullName evidence="6">GntR family transcriptional regulator</fullName>
    </submittedName>
</protein>
<dbReference type="GeneID" id="92903548"/>
<evidence type="ECO:0000256" key="2">
    <source>
        <dbReference type="ARBA" id="ARBA00023125"/>
    </source>
</evidence>
<dbReference type="Pfam" id="PF00392">
    <property type="entry name" value="GntR"/>
    <property type="match status" value="1"/>
</dbReference>
<name>A0A0X8FBI2_9LACT</name>
<dbReference type="Proteomes" id="UP000234239">
    <property type="component" value="Unassembled WGS sequence"/>
</dbReference>
<keyword evidence="7" id="KW-1185">Reference proteome</keyword>
<evidence type="ECO:0000313" key="6">
    <source>
        <dbReference type="EMBL" id="PKZ22452.1"/>
    </source>
</evidence>
<evidence type="ECO:0000313" key="7">
    <source>
        <dbReference type="Proteomes" id="UP000069912"/>
    </source>
</evidence>
<evidence type="ECO:0000313" key="8">
    <source>
        <dbReference type="Proteomes" id="UP000234239"/>
    </source>
</evidence>
<dbReference type="EMBL" id="CP014160">
    <property type="protein sequence ID" value="AMB94276.1"/>
    <property type="molecule type" value="Genomic_DNA"/>
</dbReference>
<keyword evidence="3" id="KW-0804">Transcription</keyword>
<dbReference type="InterPro" id="IPR036388">
    <property type="entry name" value="WH-like_DNA-bd_sf"/>
</dbReference>
<evidence type="ECO:0000313" key="5">
    <source>
        <dbReference type="EMBL" id="AMB94276.1"/>
    </source>
</evidence>
<dbReference type="CDD" id="cd07377">
    <property type="entry name" value="WHTH_GntR"/>
    <property type="match status" value="1"/>
</dbReference>
<dbReference type="GO" id="GO:0003700">
    <property type="term" value="F:DNA-binding transcription factor activity"/>
    <property type="evidence" value="ECO:0007669"/>
    <property type="project" value="InterPro"/>
</dbReference>
<keyword evidence="2" id="KW-0238">DNA-binding</keyword>
<dbReference type="InterPro" id="IPR000524">
    <property type="entry name" value="Tscrpt_reg_HTH_GntR"/>
</dbReference>
<dbReference type="PANTHER" id="PTHR43537">
    <property type="entry name" value="TRANSCRIPTIONAL REGULATOR, GNTR FAMILY"/>
    <property type="match status" value="1"/>
</dbReference>
<accession>A0A0X8FBI2</accession>
<dbReference type="PANTHER" id="PTHR43537:SF5">
    <property type="entry name" value="UXU OPERON TRANSCRIPTIONAL REGULATOR"/>
    <property type="match status" value="1"/>
</dbReference>
<reference evidence="6 8" key="3">
    <citation type="submission" date="2017-12" db="EMBL/GenBank/DDBJ databases">
        <title>Phylogenetic diversity of female urinary microbiome.</title>
        <authorList>
            <person name="Thomas-White K."/>
            <person name="Wolfe A.J."/>
        </authorList>
    </citation>
    <scope>NUCLEOTIDE SEQUENCE [LARGE SCALE GENOMIC DNA]</scope>
    <source>
        <strain evidence="6 8">UMB0139</strain>
    </source>
</reference>
<dbReference type="AlphaFoldDB" id="A0A0X8FBI2"/>
<feature type="domain" description="HTH gntR-type" evidence="4">
    <location>
        <begin position="5"/>
        <end position="72"/>
    </location>
</feature>
<reference evidence="7" key="2">
    <citation type="submission" date="2016-01" db="EMBL/GenBank/DDBJ databases">
        <title>Six Aerococcus type strain genome sequencing and assembly using PacBio and Illumina Hiseq.</title>
        <authorList>
            <person name="Carkaci D."/>
            <person name="Dargis R."/>
            <person name="Nielsen X.C."/>
            <person name="Skovgaard O."/>
            <person name="Fuursted K."/>
            <person name="Christensen J.J."/>
        </authorList>
    </citation>
    <scope>NUCLEOTIDE SEQUENCE [LARGE SCALE GENOMIC DNA]</scope>
    <source>
        <strain evidence="7">CCUG43001</strain>
    </source>
</reference>
<dbReference type="GO" id="GO:0003677">
    <property type="term" value="F:DNA binding"/>
    <property type="evidence" value="ECO:0007669"/>
    <property type="project" value="UniProtKB-KW"/>
</dbReference>
<organism evidence="5 7">
    <name type="scientific">Aerococcus sanguinicola</name>
    <dbReference type="NCBI Taxonomy" id="119206"/>
    <lineage>
        <taxon>Bacteria</taxon>
        <taxon>Bacillati</taxon>
        <taxon>Bacillota</taxon>
        <taxon>Bacilli</taxon>
        <taxon>Lactobacillales</taxon>
        <taxon>Aerococcaceae</taxon>
        <taxon>Aerococcus</taxon>
    </lineage>
</organism>
<dbReference type="Gene3D" id="1.10.10.10">
    <property type="entry name" value="Winged helix-like DNA-binding domain superfamily/Winged helix DNA-binding domain"/>
    <property type="match status" value="1"/>
</dbReference>
<sequence>MGKTQKFEQVAYLYIKDQILRDNWKTGHHIVEADISDRLSMSRSPIRAALSVLEEEGIVETRPYRGYFVKEAPNNESIIALRGRYALILWFRLLDRMVKNQTDGAVIKEECDQLLRGLKQAFNDHNRENFYNGLLEILRTLTSLGDHDFLEEECVEACRALIAAVNDSMGNEENDFFSTQIWILMYVENISYLMTHNRFDDTRVIAEMLVRSTLNWLPEDIQDDFESHSIYALR</sequence>
<dbReference type="OrthoDB" id="574518at2"/>
<reference evidence="5 7" key="1">
    <citation type="journal article" date="2016" name="Genome Announc.">
        <title>Complete Genome Sequences of Aerococcus christensenii CCUG 28831T, Aerococcus sanguinicola CCUG 43001T, Aerococcus urinae CCUG 36881T, Aerococcus urinaeequi CCUG 28094T, Aerococcus urinaehominis CCUG 42038 BT, and Aerococcus viridans CCUG 4311T.</title>
        <authorList>
            <person name="Carkaci D."/>
            <person name="Dargis R."/>
            <person name="Nielsen X.C."/>
            <person name="Skovgaard O."/>
            <person name="Fuursted K."/>
            <person name="Christensen J.J."/>
        </authorList>
    </citation>
    <scope>NUCLEOTIDE SEQUENCE [LARGE SCALE GENOMIC DNA]</scope>
    <source>
        <strain evidence="5 7">CCUG43001</strain>
    </source>
</reference>
<proteinExistence type="predicted"/>